<keyword evidence="5 7" id="KW-1133">Transmembrane helix</keyword>
<dbReference type="InterPro" id="IPR000515">
    <property type="entry name" value="MetI-like"/>
</dbReference>
<dbReference type="SUPFAM" id="SSF161098">
    <property type="entry name" value="MetI-like"/>
    <property type="match status" value="1"/>
</dbReference>
<evidence type="ECO:0000256" key="3">
    <source>
        <dbReference type="ARBA" id="ARBA00022475"/>
    </source>
</evidence>
<comment type="similarity">
    <text evidence="7">Belongs to the binding-protein-dependent transport system permease family.</text>
</comment>
<evidence type="ECO:0000256" key="1">
    <source>
        <dbReference type="ARBA" id="ARBA00004651"/>
    </source>
</evidence>
<dbReference type="Gene3D" id="1.10.3720.10">
    <property type="entry name" value="MetI-like"/>
    <property type="match status" value="1"/>
</dbReference>
<proteinExistence type="inferred from homology"/>
<dbReference type="PROSITE" id="PS50928">
    <property type="entry name" value="ABC_TM1"/>
    <property type="match status" value="1"/>
</dbReference>
<evidence type="ECO:0000259" key="8">
    <source>
        <dbReference type="PROSITE" id="PS50928"/>
    </source>
</evidence>
<dbReference type="Pfam" id="PF00528">
    <property type="entry name" value="BPD_transp_1"/>
    <property type="match status" value="1"/>
</dbReference>
<evidence type="ECO:0000256" key="7">
    <source>
        <dbReference type="RuleBase" id="RU363032"/>
    </source>
</evidence>
<feature type="transmembrane region" description="Helical" evidence="7">
    <location>
        <begin position="296"/>
        <end position="322"/>
    </location>
</feature>
<evidence type="ECO:0000313" key="9">
    <source>
        <dbReference type="EMBL" id="REF99765.1"/>
    </source>
</evidence>
<gene>
    <name evidence="9" type="ORF">DFJ67_5809</name>
</gene>
<evidence type="ECO:0000256" key="4">
    <source>
        <dbReference type="ARBA" id="ARBA00022692"/>
    </source>
</evidence>
<name>A0A3D9ZRB3_9ACTN</name>
<comment type="subcellular location">
    <subcellularLocation>
        <location evidence="1 7">Cell membrane</location>
        <topology evidence="1 7">Multi-pass membrane protein</topology>
    </subcellularLocation>
</comment>
<feature type="domain" description="ABC transmembrane type-1" evidence="8">
    <location>
        <begin position="90"/>
        <end position="315"/>
    </location>
</feature>
<accession>A0A3D9ZRB3</accession>
<dbReference type="AlphaFoldDB" id="A0A3D9ZRB3"/>
<dbReference type="PANTHER" id="PTHR43163:SF6">
    <property type="entry name" value="DIPEPTIDE TRANSPORT SYSTEM PERMEASE PROTEIN DPPB-RELATED"/>
    <property type="match status" value="1"/>
</dbReference>
<evidence type="ECO:0000313" key="10">
    <source>
        <dbReference type="Proteomes" id="UP000256913"/>
    </source>
</evidence>
<sequence length="328" mass="35844">MRRVLGAIPLLLAIVVIIFFITRLVPGDPVSAMLPENATELDRQRMTELYGLNDPVLVQFWKYLVQLLHGNLGTSFQYHSSVSELLWRRLPATLDLAIAALLFGWIIGIALGAIASTKHNKWQDRTASIVGLIGISAPTFWIGLLLIIYVAVPTGWFPTGGRLPADVVPPGPTGVNFIDAIIHLDPGLFFTSLRYVALPAITLGAAMTGLLVRMTRSSMLEVLGDDYIRTARAKGARESTVNFRHALRNAGRPVATVMGLEAASLLSGSIVVETIFSWPGLGQTLVNSVDFRDYPVIQATVLMFAVVFVLTNLAVDIAYCFIDPRIKY</sequence>
<dbReference type="InterPro" id="IPR035906">
    <property type="entry name" value="MetI-like_sf"/>
</dbReference>
<keyword evidence="2 7" id="KW-0813">Transport</keyword>
<protein>
    <submittedName>
        <fullName evidence="9">Peptide/nickel transport system permease protein</fullName>
    </submittedName>
</protein>
<keyword evidence="6 7" id="KW-0472">Membrane</keyword>
<evidence type="ECO:0000256" key="5">
    <source>
        <dbReference type="ARBA" id="ARBA00022989"/>
    </source>
</evidence>
<evidence type="ECO:0000256" key="2">
    <source>
        <dbReference type="ARBA" id="ARBA00022448"/>
    </source>
</evidence>
<keyword evidence="10" id="KW-1185">Reference proteome</keyword>
<feature type="transmembrane region" description="Helical" evidence="7">
    <location>
        <begin position="127"/>
        <end position="152"/>
    </location>
</feature>
<feature type="transmembrane region" description="Helical" evidence="7">
    <location>
        <begin position="254"/>
        <end position="276"/>
    </location>
</feature>
<keyword evidence="4 7" id="KW-0812">Transmembrane</keyword>
<dbReference type="PANTHER" id="PTHR43163">
    <property type="entry name" value="DIPEPTIDE TRANSPORT SYSTEM PERMEASE PROTEIN DPPB-RELATED"/>
    <property type="match status" value="1"/>
</dbReference>
<dbReference type="GO" id="GO:0005886">
    <property type="term" value="C:plasma membrane"/>
    <property type="evidence" value="ECO:0007669"/>
    <property type="project" value="UniProtKB-SubCell"/>
</dbReference>
<dbReference type="Pfam" id="PF19300">
    <property type="entry name" value="BPD_transp_1_N"/>
    <property type="match status" value="1"/>
</dbReference>
<reference evidence="9 10" key="1">
    <citation type="submission" date="2018-08" db="EMBL/GenBank/DDBJ databases">
        <title>Sequencing the genomes of 1000 actinobacteria strains.</title>
        <authorList>
            <person name="Klenk H.-P."/>
        </authorList>
    </citation>
    <scope>NUCLEOTIDE SEQUENCE [LARGE SCALE GENOMIC DNA]</scope>
    <source>
        <strain evidence="9 10">DSM 44099</strain>
    </source>
</reference>
<feature type="transmembrane region" description="Helical" evidence="7">
    <location>
        <begin position="193"/>
        <end position="212"/>
    </location>
</feature>
<dbReference type="Proteomes" id="UP000256913">
    <property type="component" value="Unassembled WGS sequence"/>
</dbReference>
<feature type="transmembrane region" description="Helical" evidence="7">
    <location>
        <begin position="96"/>
        <end position="115"/>
    </location>
</feature>
<dbReference type="InterPro" id="IPR045621">
    <property type="entry name" value="BPD_transp_1_N"/>
</dbReference>
<evidence type="ECO:0000256" key="6">
    <source>
        <dbReference type="ARBA" id="ARBA00023136"/>
    </source>
</evidence>
<dbReference type="EMBL" id="QUMQ01000001">
    <property type="protein sequence ID" value="REF99765.1"/>
    <property type="molecule type" value="Genomic_DNA"/>
</dbReference>
<dbReference type="CDD" id="cd06261">
    <property type="entry name" value="TM_PBP2"/>
    <property type="match status" value="1"/>
</dbReference>
<comment type="caution">
    <text evidence="9">The sequence shown here is derived from an EMBL/GenBank/DDBJ whole genome shotgun (WGS) entry which is preliminary data.</text>
</comment>
<keyword evidence="3" id="KW-1003">Cell membrane</keyword>
<dbReference type="GO" id="GO:0055085">
    <property type="term" value="P:transmembrane transport"/>
    <property type="evidence" value="ECO:0007669"/>
    <property type="project" value="InterPro"/>
</dbReference>
<organism evidence="9 10">
    <name type="scientific">Asanoa ferruginea</name>
    <dbReference type="NCBI Taxonomy" id="53367"/>
    <lineage>
        <taxon>Bacteria</taxon>
        <taxon>Bacillati</taxon>
        <taxon>Actinomycetota</taxon>
        <taxon>Actinomycetes</taxon>
        <taxon>Micromonosporales</taxon>
        <taxon>Micromonosporaceae</taxon>
        <taxon>Asanoa</taxon>
    </lineage>
</organism>